<evidence type="ECO:0000313" key="2">
    <source>
        <dbReference type="EMBL" id="GAA4326259.1"/>
    </source>
</evidence>
<feature type="compositionally biased region" description="Basic and acidic residues" evidence="1">
    <location>
        <begin position="72"/>
        <end position="91"/>
    </location>
</feature>
<sequence>MRYCGRDLDRARDEELSVLEGGDPVDHYLLQFWPAPAGPDRVVRQTSRTAEYWHRHARSLPPPPSPQEEAEAESRRREERESVARAAREEAESLLWGGRSPSPSLRRVGGDALELVQLDRDLADAVDAAGPEAQRSMARWAARQAVVKAGLIGVDRIATALESVERGEALPEPIDEPGRAGEGLCTGPGVPGARADATGGPRVDVAQQAKALTALRAAVEPNPLRAALDALFAAATTYGGSYPDLFAAARREIPGLRAG</sequence>
<keyword evidence="3" id="KW-1185">Reference proteome</keyword>
<dbReference type="Proteomes" id="UP001501115">
    <property type="component" value="Unassembled WGS sequence"/>
</dbReference>
<protein>
    <submittedName>
        <fullName evidence="2">Uncharacterized protein</fullName>
    </submittedName>
</protein>
<feature type="region of interest" description="Disordered" evidence="1">
    <location>
        <begin position="53"/>
        <end position="103"/>
    </location>
</feature>
<gene>
    <name evidence="2" type="ORF">GCM10023086_53720</name>
</gene>
<comment type="caution">
    <text evidence="2">The sequence shown here is derived from an EMBL/GenBank/DDBJ whole genome shotgun (WGS) entry which is preliminary data.</text>
</comment>
<evidence type="ECO:0000313" key="3">
    <source>
        <dbReference type="Proteomes" id="UP001501115"/>
    </source>
</evidence>
<dbReference type="RefSeq" id="WP_345664236.1">
    <property type="nucleotide sequence ID" value="NZ_BAABET010000008.1"/>
</dbReference>
<reference evidence="3" key="1">
    <citation type="journal article" date="2019" name="Int. J. Syst. Evol. Microbiol.">
        <title>The Global Catalogue of Microorganisms (GCM) 10K type strain sequencing project: providing services to taxonomists for standard genome sequencing and annotation.</title>
        <authorList>
            <consortium name="The Broad Institute Genomics Platform"/>
            <consortium name="The Broad Institute Genome Sequencing Center for Infectious Disease"/>
            <person name="Wu L."/>
            <person name="Ma J."/>
        </authorList>
    </citation>
    <scope>NUCLEOTIDE SEQUENCE [LARGE SCALE GENOMIC DNA]</scope>
    <source>
        <strain evidence="3">JCM 31290</strain>
    </source>
</reference>
<accession>A0ABP8GLF3</accession>
<evidence type="ECO:0000256" key="1">
    <source>
        <dbReference type="SAM" id="MobiDB-lite"/>
    </source>
</evidence>
<dbReference type="EMBL" id="BAABET010000008">
    <property type="protein sequence ID" value="GAA4326259.1"/>
    <property type="molecule type" value="Genomic_DNA"/>
</dbReference>
<organism evidence="2 3">
    <name type="scientific">Streptomyces venetus</name>
    <dbReference type="NCBI Taxonomy" id="1701086"/>
    <lineage>
        <taxon>Bacteria</taxon>
        <taxon>Bacillati</taxon>
        <taxon>Actinomycetota</taxon>
        <taxon>Actinomycetes</taxon>
        <taxon>Kitasatosporales</taxon>
        <taxon>Streptomycetaceae</taxon>
        <taxon>Streptomyces</taxon>
    </lineage>
</organism>
<proteinExistence type="predicted"/>
<name>A0ABP8GLF3_9ACTN</name>